<keyword evidence="16" id="KW-0969">Cilium</keyword>
<keyword evidence="8" id="KW-0653">Protein transport</keyword>
<dbReference type="AlphaFoldDB" id="A0A0S3AJH6"/>
<evidence type="ECO:0000313" key="17">
    <source>
        <dbReference type="EMBL" id="SDU05452.1"/>
    </source>
</evidence>
<dbReference type="RefSeq" id="WP_062559006.1">
    <property type="nucleotide sequence ID" value="NZ_CP013341.1"/>
</dbReference>
<comment type="subcellular location">
    <subcellularLocation>
        <location evidence="1">Cell membrane</location>
        <topology evidence="1">Peripheral membrane protein</topology>
        <orientation evidence="1">Cytoplasmic side</orientation>
    </subcellularLocation>
</comment>
<dbReference type="EMBL" id="FNLN01000020">
    <property type="protein sequence ID" value="SDU05452.1"/>
    <property type="molecule type" value="Genomic_DNA"/>
</dbReference>
<dbReference type="FunFam" id="3.40.50.300:FF:000695">
    <property type="entry name" value="Flagellar biosynthesis regulator FlhF"/>
    <property type="match status" value="1"/>
</dbReference>
<organism evidence="16 21">
    <name type="scientific">Nitrosomonas ureae</name>
    <dbReference type="NCBI Taxonomy" id="44577"/>
    <lineage>
        <taxon>Bacteria</taxon>
        <taxon>Pseudomonadati</taxon>
        <taxon>Pseudomonadota</taxon>
        <taxon>Betaproteobacteria</taxon>
        <taxon>Nitrosomonadales</taxon>
        <taxon>Nitrosomonadaceae</taxon>
        <taxon>Nitrosomonas</taxon>
    </lineage>
</organism>
<reference evidence="17" key="1">
    <citation type="submission" date="2016-10" db="EMBL/GenBank/DDBJ databases">
        <authorList>
            <person name="de Groot N.N."/>
        </authorList>
    </citation>
    <scope>NUCLEOTIDE SEQUENCE [LARGE SCALE GENOMIC DNA]</scope>
    <source>
        <strain evidence="17">Nm10</strain>
        <strain evidence="18">Nm9</strain>
    </source>
</reference>
<dbReference type="EMBL" id="QAOL01000038">
    <property type="protein sequence ID" value="PTQ80458.1"/>
    <property type="molecule type" value="Genomic_DNA"/>
</dbReference>
<dbReference type="Proteomes" id="UP000182882">
    <property type="component" value="Unassembled WGS sequence"/>
</dbReference>
<sequence length="433" mass="47563">MKVKRYIASTSREAMRQVKEELGDNAVILSNRKTRDGVEIMALADSEMSNLVPSQPLPASPSASAAYYEQNKKLSKEIASAESYSELLALADDQEGIRKNTNDVMTASFARDIIAEIQAMKNALEDQLNAVAWGNFIQRKPEKLKLLRTLLDSGFSPLLSRRLVEKLPPELDYELSLKQAMSALAFNLHTVASDEIIEKGGIYALIGPTGVGKTTTTAKLAARCVIRHGADRVALLTTDSYRIGGHEQLRIYGRLLGIPVRTIKDTEDLQMTLSELRNKHMVLIDTVGMSQRDQMLAEQITMLSNCGTDVKRMLILSAASNGKTLDEVISAYHKNGIYGCVITKVDEAASLGVALDAVIRRKLMLHYVANGQKVPEDIHAANPRYLLHRIFKSSPGDSAFTLQDAEFALVMATKNNTEIAQSGKKSSAGLFHD</sequence>
<dbReference type="Proteomes" id="UP000181998">
    <property type="component" value="Unassembled WGS sequence"/>
</dbReference>
<keyword evidence="11" id="KW-1006">Bacterial flagellum protein export</keyword>
<dbReference type="InterPro" id="IPR020006">
    <property type="entry name" value="FlhF"/>
</dbReference>
<reference evidence="19 20" key="2">
    <citation type="submission" date="2016-10" db="EMBL/GenBank/DDBJ databases">
        <authorList>
            <person name="Varghese N."/>
            <person name="Submissions S."/>
        </authorList>
    </citation>
    <scope>NUCLEOTIDE SEQUENCE [LARGE SCALE GENOMIC DNA]</scope>
    <source>
        <strain evidence="20">Nm10</strain>
        <strain evidence="19">Nm9</strain>
    </source>
</reference>
<evidence type="ECO:0000256" key="7">
    <source>
        <dbReference type="ARBA" id="ARBA00022795"/>
    </source>
</evidence>
<dbReference type="GO" id="GO:0003924">
    <property type="term" value="F:GTPase activity"/>
    <property type="evidence" value="ECO:0007669"/>
    <property type="project" value="UniProtKB-UniRule"/>
</dbReference>
<feature type="domain" description="SRP54-type proteins GTP-binding" evidence="15">
    <location>
        <begin position="200"/>
        <end position="392"/>
    </location>
</feature>
<dbReference type="InterPro" id="IPR047040">
    <property type="entry name" value="FlhF__GTPase_dom"/>
</dbReference>
<protein>
    <recommendedName>
        <fullName evidence="3 13">Flagellar biosynthesis protein FlhF</fullName>
    </recommendedName>
</protein>
<evidence type="ECO:0000256" key="9">
    <source>
        <dbReference type="ARBA" id="ARBA00023134"/>
    </source>
</evidence>
<evidence type="ECO:0000313" key="19">
    <source>
        <dbReference type="Proteomes" id="UP000181998"/>
    </source>
</evidence>
<dbReference type="Pfam" id="PF00448">
    <property type="entry name" value="SRP54"/>
    <property type="match status" value="1"/>
</dbReference>
<dbReference type="KEGG" id="nur:ATY38_08955"/>
<dbReference type="STRING" id="44577.ATY38_08955"/>
<dbReference type="Proteomes" id="UP000244110">
    <property type="component" value="Unassembled WGS sequence"/>
</dbReference>
<dbReference type="Gene3D" id="1.20.120.1380">
    <property type="entry name" value="Flagellar FlhF biosynthesis protein, N domain"/>
    <property type="match status" value="1"/>
</dbReference>
<evidence type="ECO:0000259" key="14">
    <source>
        <dbReference type="SMART" id="SM00382"/>
    </source>
</evidence>
<dbReference type="SMART" id="SM00382">
    <property type="entry name" value="AAA"/>
    <property type="match status" value="1"/>
</dbReference>
<evidence type="ECO:0000256" key="1">
    <source>
        <dbReference type="ARBA" id="ARBA00004413"/>
    </source>
</evidence>
<dbReference type="SUPFAM" id="SSF52540">
    <property type="entry name" value="P-loop containing nucleoside triphosphate hydrolases"/>
    <property type="match status" value="1"/>
</dbReference>
<comment type="function">
    <text evidence="12">Necessary for flagellar biosynthesis. May be involved in translocation of the flagellum.</text>
</comment>
<feature type="domain" description="AAA+ ATPase" evidence="14">
    <location>
        <begin position="199"/>
        <end position="365"/>
    </location>
</feature>
<evidence type="ECO:0000313" key="18">
    <source>
        <dbReference type="EMBL" id="SEQ24944.1"/>
    </source>
</evidence>
<dbReference type="GO" id="GO:0005886">
    <property type="term" value="C:plasma membrane"/>
    <property type="evidence" value="ECO:0007669"/>
    <property type="project" value="UniProtKB-SubCell"/>
</dbReference>
<evidence type="ECO:0000259" key="15">
    <source>
        <dbReference type="SMART" id="SM00962"/>
    </source>
</evidence>
<dbReference type="InterPro" id="IPR000897">
    <property type="entry name" value="SRP54_GTPase_dom"/>
</dbReference>
<comment type="similarity">
    <text evidence="2">Belongs to the GTP-binding SRP family.</text>
</comment>
<evidence type="ECO:0000256" key="4">
    <source>
        <dbReference type="ARBA" id="ARBA00022448"/>
    </source>
</evidence>
<proteinExistence type="inferred from homology"/>
<gene>
    <name evidence="16" type="ORF">C8R28_103819</name>
    <name evidence="17" type="ORF">SAMN05216406_12038</name>
    <name evidence="18" type="ORF">SAMN05421510_103122</name>
</gene>
<evidence type="ECO:0000313" key="20">
    <source>
        <dbReference type="Proteomes" id="UP000182882"/>
    </source>
</evidence>
<dbReference type="NCBIfam" id="TIGR03499">
    <property type="entry name" value="FlhF"/>
    <property type="match status" value="1"/>
</dbReference>
<dbReference type="GO" id="GO:0005047">
    <property type="term" value="F:signal recognition particle binding"/>
    <property type="evidence" value="ECO:0007669"/>
    <property type="project" value="TreeGrafter"/>
</dbReference>
<dbReference type="PANTHER" id="PTHR43134">
    <property type="entry name" value="SIGNAL RECOGNITION PARTICLE RECEPTOR SUBUNIT ALPHA"/>
    <property type="match status" value="1"/>
</dbReference>
<evidence type="ECO:0000256" key="12">
    <source>
        <dbReference type="ARBA" id="ARBA00025337"/>
    </source>
</evidence>
<dbReference type="InterPro" id="IPR003593">
    <property type="entry name" value="AAA+_ATPase"/>
</dbReference>
<reference evidence="16 21" key="3">
    <citation type="submission" date="2018-04" db="EMBL/GenBank/DDBJ databases">
        <title>Active sludge and wastewater microbial communities from Klosterneuburg, Austria.</title>
        <authorList>
            <person name="Wagner M."/>
        </authorList>
    </citation>
    <scope>NUCLEOTIDE SEQUENCE [LARGE SCALE GENOMIC DNA]</scope>
    <source>
        <strain evidence="16 21">Nm4</strain>
    </source>
</reference>
<keyword evidence="4" id="KW-0813">Transport</keyword>
<keyword evidence="5" id="KW-1003">Cell membrane</keyword>
<dbReference type="GO" id="GO:0044781">
    <property type="term" value="P:bacterial-type flagellum organization"/>
    <property type="evidence" value="ECO:0007669"/>
    <property type="project" value="UniProtKB-UniRule"/>
</dbReference>
<evidence type="ECO:0000313" key="16">
    <source>
        <dbReference type="EMBL" id="PTQ80458.1"/>
    </source>
</evidence>
<evidence type="ECO:0000256" key="13">
    <source>
        <dbReference type="NCBIfam" id="TIGR03499"/>
    </source>
</evidence>
<dbReference type="EMBL" id="FOFX01000031">
    <property type="protein sequence ID" value="SEQ24944.1"/>
    <property type="molecule type" value="Genomic_DNA"/>
</dbReference>
<name>A0A0S3AJH6_9PROT</name>
<evidence type="ECO:0000256" key="5">
    <source>
        <dbReference type="ARBA" id="ARBA00022475"/>
    </source>
</evidence>
<keyword evidence="10" id="KW-0472">Membrane</keyword>
<keyword evidence="16" id="KW-0282">Flagellum</keyword>
<keyword evidence="20" id="KW-1185">Reference proteome</keyword>
<dbReference type="Gene3D" id="3.40.50.300">
    <property type="entry name" value="P-loop containing nucleotide triphosphate hydrolases"/>
    <property type="match status" value="1"/>
</dbReference>
<dbReference type="CDD" id="cd17873">
    <property type="entry name" value="FlhF"/>
    <property type="match status" value="1"/>
</dbReference>
<evidence type="ECO:0000256" key="10">
    <source>
        <dbReference type="ARBA" id="ARBA00023136"/>
    </source>
</evidence>
<dbReference type="GO" id="GO:0006614">
    <property type="term" value="P:SRP-dependent cotranslational protein targeting to membrane"/>
    <property type="evidence" value="ECO:0007669"/>
    <property type="project" value="UniProtKB-UniRule"/>
</dbReference>
<keyword evidence="7" id="KW-1005">Bacterial flagellum biogenesis</keyword>
<dbReference type="PANTHER" id="PTHR43134:SF3">
    <property type="entry name" value="FLAGELLAR BIOSYNTHESIS PROTEIN FLHF"/>
    <property type="match status" value="1"/>
</dbReference>
<keyword evidence="9" id="KW-0342">GTP-binding</keyword>
<keyword evidence="16" id="KW-0966">Cell projection</keyword>
<dbReference type="GO" id="GO:0015031">
    <property type="term" value="P:protein transport"/>
    <property type="evidence" value="ECO:0007669"/>
    <property type="project" value="UniProtKB-KW"/>
</dbReference>
<keyword evidence="6" id="KW-0547">Nucleotide-binding</keyword>
<dbReference type="GO" id="GO:0005525">
    <property type="term" value="F:GTP binding"/>
    <property type="evidence" value="ECO:0007669"/>
    <property type="project" value="UniProtKB-UniRule"/>
</dbReference>
<evidence type="ECO:0000256" key="2">
    <source>
        <dbReference type="ARBA" id="ARBA00008531"/>
    </source>
</evidence>
<evidence type="ECO:0000313" key="21">
    <source>
        <dbReference type="Proteomes" id="UP000244110"/>
    </source>
</evidence>
<accession>A0A0S3AJH6</accession>
<evidence type="ECO:0000256" key="3">
    <source>
        <dbReference type="ARBA" id="ARBA00014919"/>
    </source>
</evidence>
<evidence type="ECO:0000256" key="6">
    <source>
        <dbReference type="ARBA" id="ARBA00022741"/>
    </source>
</evidence>
<evidence type="ECO:0000256" key="11">
    <source>
        <dbReference type="ARBA" id="ARBA00023225"/>
    </source>
</evidence>
<dbReference type="InterPro" id="IPR027417">
    <property type="entry name" value="P-loop_NTPase"/>
</dbReference>
<dbReference type="SMART" id="SM00962">
    <property type="entry name" value="SRP54"/>
    <property type="match status" value="1"/>
</dbReference>
<dbReference type="OrthoDB" id="9778554at2"/>
<evidence type="ECO:0000256" key="8">
    <source>
        <dbReference type="ARBA" id="ARBA00022927"/>
    </source>
</evidence>